<protein>
    <submittedName>
        <fullName evidence="2">Uncharacterized protein</fullName>
    </submittedName>
</protein>
<sequence>MSFSAKEVPAQPPASPMTREQAQNIIDRASKDSFLAQEIDQLREKCCLFIGEVMQEVNQALAEKEKRTPALLRSKSDSAISLQAAGREREKLAKQRRELAEAMVIGALLNSDNPGWNPLDPSTARSGGGSLLLALLKSAEF</sequence>
<organism evidence="2">
    <name type="scientific">Herbaspirillum huttiense subsp. nephrolepidis</name>
    <dbReference type="NCBI Taxonomy" id="3075126"/>
    <lineage>
        <taxon>Bacteria</taxon>
        <taxon>Pseudomonadati</taxon>
        <taxon>Pseudomonadota</taxon>
        <taxon>Betaproteobacteria</taxon>
        <taxon>Burkholderiales</taxon>
        <taxon>Oxalobacteraceae</taxon>
        <taxon>Herbaspirillum</taxon>
    </lineage>
</organism>
<name>A0AAE4GDR9_9BURK</name>
<feature type="region of interest" description="Disordered" evidence="1">
    <location>
        <begin position="1"/>
        <end position="21"/>
    </location>
</feature>
<evidence type="ECO:0000313" key="2">
    <source>
        <dbReference type="EMBL" id="MDT0339064.1"/>
    </source>
</evidence>
<comment type="caution">
    <text evidence="2">The sequence shown here is derived from an EMBL/GenBank/DDBJ whole genome shotgun (WGS) entry which is preliminary data.</text>
</comment>
<dbReference type="RefSeq" id="WP_245201955.1">
    <property type="nucleotide sequence ID" value="NZ_JAVLSM010000017.1"/>
</dbReference>
<dbReference type="EMBL" id="JAVRAA010000011">
    <property type="protein sequence ID" value="MDT0339064.1"/>
    <property type="molecule type" value="Genomic_DNA"/>
</dbReference>
<dbReference type="AlphaFoldDB" id="A0AAE4GDR9"/>
<reference evidence="2" key="1">
    <citation type="submission" date="2023-02" db="EMBL/GenBank/DDBJ databases">
        <title>Description of Herbaspirillum huttiense subsp. nephrolepsisexaltata and Herbaspirillum huttiense subsp. lycopersicon.</title>
        <authorList>
            <person name="Poudel M."/>
            <person name="Sharma A."/>
            <person name="Goss E."/>
            <person name="Tapia J.H."/>
            <person name="Harmon C.M."/>
            <person name="Jones J.B."/>
        </authorList>
    </citation>
    <scope>NUCLEOTIDE SEQUENCE</scope>
    <source>
        <strain evidence="2">NC40101</strain>
    </source>
</reference>
<accession>A0AAE4GDR9</accession>
<proteinExistence type="predicted"/>
<gene>
    <name evidence="2" type="ORF">RJN63_19675</name>
</gene>
<evidence type="ECO:0000256" key="1">
    <source>
        <dbReference type="SAM" id="MobiDB-lite"/>
    </source>
</evidence>